<dbReference type="OrthoDB" id="8065529at2759"/>
<keyword evidence="3" id="KW-1185">Reference proteome</keyword>
<protein>
    <submittedName>
        <fullName evidence="2">Uncharacterized protein</fullName>
    </submittedName>
</protein>
<reference evidence="2 3" key="1">
    <citation type="submission" date="2020-11" db="EMBL/GenBank/DDBJ databases">
        <authorList>
            <person name="Wallbank WR R."/>
            <person name="Pardo Diaz C."/>
            <person name="Kozak K."/>
            <person name="Martin S."/>
            <person name="Jiggins C."/>
            <person name="Moest M."/>
            <person name="Warren A I."/>
            <person name="Generalovic N T."/>
            <person name="Byers J.R.P. K."/>
            <person name="Montejo-Kovacevich G."/>
            <person name="Yen C E."/>
        </authorList>
    </citation>
    <scope>NUCLEOTIDE SEQUENCE [LARGE SCALE GENOMIC DNA]</scope>
</reference>
<feature type="compositionally biased region" description="Acidic residues" evidence="1">
    <location>
        <begin position="46"/>
        <end position="62"/>
    </location>
</feature>
<evidence type="ECO:0000313" key="3">
    <source>
        <dbReference type="Proteomes" id="UP000594454"/>
    </source>
</evidence>
<evidence type="ECO:0000313" key="2">
    <source>
        <dbReference type="EMBL" id="CAD7080155.1"/>
    </source>
</evidence>
<name>A0A7R8UGA9_HERIL</name>
<dbReference type="OMA" id="CCVKRKS"/>
<gene>
    <name evidence="2" type="ORF">HERILL_LOCUS3324</name>
</gene>
<feature type="region of interest" description="Disordered" evidence="1">
    <location>
        <begin position="1"/>
        <end position="124"/>
    </location>
</feature>
<proteinExistence type="predicted"/>
<evidence type="ECO:0000256" key="1">
    <source>
        <dbReference type="SAM" id="MobiDB-lite"/>
    </source>
</evidence>
<dbReference type="AlphaFoldDB" id="A0A7R8UGA9"/>
<sequence>MADAAVENKEVPVVEKEVEEVAEKVAAEKPENGTEEAAKENGDSEKPEEEASPAAEEEDDASNGDSKKDEANGDSTDAPAEAVKRKVVGDVSETTEEVSPEKKAKLDDSKEVETNGAESTEVAA</sequence>
<dbReference type="EMBL" id="LR899009">
    <property type="protein sequence ID" value="CAD7080155.1"/>
    <property type="molecule type" value="Genomic_DNA"/>
</dbReference>
<feature type="compositionally biased region" description="Basic and acidic residues" evidence="1">
    <location>
        <begin position="1"/>
        <end position="45"/>
    </location>
</feature>
<dbReference type="Proteomes" id="UP000594454">
    <property type="component" value="Chromosome 1"/>
</dbReference>
<accession>A0A7R8UGA9</accession>
<feature type="compositionally biased region" description="Basic and acidic residues" evidence="1">
    <location>
        <begin position="99"/>
        <end position="113"/>
    </location>
</feature>
<organism evidence="2 3">
    <name type="scientific">Hermetia illucens</name>
    <name type="common">Black soldier fly</name>
    <dbReference type="NCBI Taxonomy" id="343691"/>
    <lineage>
        <taxon>Eukaryota</taxon>
        <taxon>Metazoa</taxon>
        <taxon>Ecdysozoa</taxon>
        <taxon>Arthropoda</taxon>
        <taxon>Hexapoda</taxon>
        <taxon>Insecta</taxon>
        <taxon>Pterygota</taxon>
        <taxon>Neoptera</taxon>
        <taxon>Endopterygota</taxon>
        <taxon>Diptera</taxon>
        <taxon>Brachycera</taxon>
        <taxon>Stratiomyomorpha</taxon>
        <taxon>Stratiomyidae</taxon>
        <taxon>Hermetiinae</taxon>
        <taxon>Hermetia</taxon>
    </lineage>
</organism>
<dbReference type="InParanoid" id="A0A7R8UGA9"/>